<keyword evidence="3 5" id="KW-1133">Transmembrane helix</keyword>
<dbReference type="GO" id="GO:0016020">
    <property type="term" value="C:membrane"/>
    <property type="evidence" value="ECO:0007669"/>
    <property type="project" value="UniProtKB-SubCell"/>
</dbReference>
<organism evidence="6 7">
    <name type="scientific">Clostridium tyrobutyricum DIVETGP</name>
    <dbReference type="NCBI Taxonomy" id="1408889"/>
    <lineage>
        <taxon>Bacteria</taxon>
        <taxon>Bacillati</taxon>
        <taxon>Bacillota</taxon>
        <taxon>Clostridia</taxon>
        <taxon>Eubacteriales</taxon>
        <taxon>Clostridiaceae</taxon>
        <taxon>Clostridium</taxon>
    </lineage>
</organism>
<dbReference type="OrthoDB" id="9811701at2"/>
<feature type="transmembrane region" description="Helical" evidence="5">
    <location>
        <begin position="33"/>
        <end position="52"/>
    </location>
</feature>
<dbReference type="EMBL" id="CBXI010000040">
    <property type="protein sequence ID" value="CDL92304.1"/>
    <property type="molecule type" value="Genomic_DNA"/>
</dbReference>
<dbReference type="GeneID" id="29420343"/>
<evidence type="ECO:0000256" key="3">
    <source>
        <dbReference type="ARBA" id="ARBA00022989"/>
    </source>
</evidence>
<evidence type="ECO:0000256" key="2">
    <source>
        <dbReference type="ARBA" id="ARBA00022692"/>
    </source>
</evidence>
<proteinExistence type="predicted"/>
<accession>W6N9T9</accession>
<evidence type="ECO:0000313" key="7">
    <source>
        <dbReference type="Proteomes" id="UP000019482"/>
    </source>
</evidence>
<name>W6N9T9_CLOTY</name>
<feature type="transmembrane region" description="Helical" evidence="5">
    <location>
        <begin position="93"/>
        <end position="117"/>
    </location>
</feature>
<comment type="caution">
    <text evidence="6">The sequence shown here is derived from an EMBL/GenBank/DDBJ whole genome shotgun (WGS) entry which is preliminary data.</text>
</comment>
<keyword evidence="2 5" id="KW-0812">Transmembrane</keyword>
<comment type="subcellular location">
    <subcellularLocation>
        <location evidence="1">Membrane</location>
        <topology evidence="1">Multi-pass membrane protein</topology>
    </subcellularLocation>
</comment>
<dbReference type="PANTHER" id="PTHR30249">
    <property type="entry name" value="PUTATIVE SEROTONIN TRANSPORTER"/>
    <property type="match status" value="1"/>
</dbReference>
<dbReference type="InterPro" id="IPR007300">
    <property type="entry name" value="CidB/LrgB"/>
</dbReference>
<dbReference type="Proteomes" id="UP000019482">
    <property type="component" value="Unassembled WGS sequence"/>
</dbReference>
<gene>
    <name evidence="6" type="ORF">CTDIVETGP_2374</name>
</gene>
<dbReference type="PANTHER" id="PTHR30249:SF0">
    <property type="entry name" value="PLASTIDAL GLYCOLATE_GLYCERATE TRANSLOCATOR 1, CHLOROPLASTIC"/>
    <property type="match status" value="1"/>
</dbReference>
<keyword evidence="4 5" id="KW-0472">Membrane</keyword>
<protein>
    <submittedName>
        <fullName evidence="6">LrgA-associated membrane protein LrgB</fullName>
    </submittedName>
</protein>
<feature type="transmembrane region" description="Helical" evidence="5">
    <location>
        <begin position="205"/>
        <end position="226"/>
    </location>
</feature>
<dbReference type="RefSeq" id="WP_017895149.1">
    <property type="nucleotide sequence ID" value="NZ_CBXI010000040.1"/>
</dbReference>
<evidence type="ECO:0000256" key="1">
    <source>
        <dbReference type="ARBA" id="ARBA00004141"/>
    </source>
</evidence>
<feature type="transmembrane region" description="Helical" evidence="5">
    <location>
        <begin position="146"/>
        <end position="169"/>
    </location>
</feature>
<sequence>MRELISSPVFSIMLSLVAFEAGSIIYKRIKFPLFNPVIIAIVVVMFVIKSLNISVDTYNKGGDIISFFLSPATVILAVPLYKKMKLLKKNLLPIMSGIIAGSLAGIFSTVFLCRLFHISKQLTLSMIPKSVTVPISMSVSKQIGGIPAITIFSTMLGAIIVIVICPLIFKIFKIKDSISKGVALGTSANALGTSKAMEMGETEGAMSSLSIGLAGIVVVIFSPIIVKLFGNFIK</sequence>
<dbReference type="AlphaFoldDB" id="W6N9T9"/>
<evidence type="ECO:0000256" key="4">
    <source>
        <dbReference type="ARBA" id="ARBA00023136"/>
    </source>
</evidence>
<keyword evidence="7" id="KW-1185">Reference proteome</keyword>
<dbReference type="Pfam" id="PF04172">
    <property type="entry name" value="LrgB"/>
    <property type="match status" value="1"/>
</dbReference>
<evidence type="ECO:0000256" key="5">
    <source>
        <dbReference type="SAM" id="Phobius"/>
    </source>
</evidence>
<feature type="transmembrane region" description="Helical" evidence="5">
    <location>
        <begin position="64"/>
        <end position="81"/>
    </location>
</feature>
<reference evidence="6 7" key="1">
    <citation type="journal article" date="2015" name="Genome Announc.">
        <title>Draft Genome Sequence of Clostridium tyrobutyricum Strain DIVETGP, Isolated from Cow's Milk for Grana Padano Production.</title>
        <authorList>
            <person name="Soggiu A."/>
            <person name="Piras C."/>
            <person name="Gaiarsa S."/>
            <person name="Sassera D."/>
            <person name="Roncada P."/>
            <person name="Bendixen E."/>
            <person name="Brasca M."/>
            <person name="Bonizzi L."/>
        </authorList>
    </citation>
    <scope>NUCLEOTIDE SEQUENCE [LARGE SCALE GENOMIC DNA]</scope>
    <source>
        <strain evidence="6 7">DIVETGP</strain>
    </source>
</reference>
<evidence type="ECO:0000313" key="6">
    <source>
        <dbReference type="EMBL" id="CDL92304.1"/>
    </source>
</evidence>
<feature type="transmembrane region" description="Helical" evidence="5">
    <location>
        <begin position="6"/>
        <end position="26"/>
    </location>
</feature>